<feature type="compositionally biased region" description="Pro residues" evidence="1">
    <location>
        <begin position="22"/>
        <end position="31"/>
    </location>
</feature>
<organism evidence="3 4">
    <name type="scientific">Mycobacterium paragordonae</name>
    <dbReference type="NCBI Taxonomy" id="1389713"/>
    <lineage>
        <taxon>Bacteria</taxon>
        <taxon>Bacillati</taxon>
        <taxon>Actinomycetota</taxon>
        <taxon>Actinomycetes</taxon>
        <taxon>Mycobacteriales</taxon>
        <taxon>Mycobacteriaceae</taxon>
        <taxon>Mycobacterium</taxon>
    </lineage>
</organism>
<feature type="compositionally biased region" description="Low complexity" evidence="1">
    <location>
        <begin position="32"/>
        <end position="47"/>
    </location>
</feature>
<dbReference type="InterPro" id="IPR039561">
    <property type="entry name" value="Peptidase_M15C"/>
</dbReference>
<accession>A0ABQ1C0K3</accession>
<evidence type="ECO:0000313" key="3">
    <source>
        <dbReference type="EMBL" id="GFG77946.1"/>
    </source>
</evidence>
<dbReference type="EMBL" id="BLKX01000001">
    <property type="protein sequence ID" value="GFG77946.1"/>
    <property type="molecule type" value="Genomic_DNA"/>
</dbReference>
<sequence length="230" mass="25438">MLAAATLLTLLPVLLQCSRPAPPHPVPPATSPPASSASAPPVTAATEPVTEPVTVADLGASWRPGCPVEPAQLRRIRLRYMGFDGQTHQGELIVHQDLVADVTEVFEQLYRLGYPIERMQTVDYYPSADDELSMEDNNTSGFNCRAIPGTGRWAQHAYGRAIDLNPRLNPCRYADGTFEPHNAATYLARDRTDAGILHHGDPTVRTFTDRGWHWGGDWSTPVDYQHFERP</sequence>
<dbReference type="SUPFAM" id="SSF55166">
    <property type="entry name" value="Hedgehog/DD-peptidase"/>
    <property type="match status" value="1"/>
</dbReference>
<reference evidence="3 4" key="1">
    <citation type="journal article" date="2019" name="Emerg. Microbes Infect.">
        <title>Comprehensive subspecies identification of 175 nontuberculous mycobacteria species based on 7547 genomic profiles.</title>
        <authorList>
            <person name="Matsumoto Y."/>
            <person name="Kinjo T."/>
            <person name="Motooka D."/>
            <person name="Nabeya D."/>
            <person name="Jung N."/>
            <person name="Uechi K."/>
            <person name="Horii T."/>
            <person name="Iida T."/>
            <person name="Fujita J."/>
            <person name="Nakamura S."/>
        </authorList>
    </citation>
    <scope>NUCLEOTIDE SEQUENCE [LARGE SCALE GENOMIC DNA]</scope>
    <source>
        <strain evidence="3 4">JCM 18565</strain>
    </source>
</reference>
<protein>
    <recommendedName>
        <fullName evidence="2">Peptidase M15C domain-containing protein</fullName>
    </recommendedName>
</protein>
<dbReference type="Proteomes" id="UP000465240">
    <property type="component" value="Unassembled WGS sequence"/>
</dbReference>
<gene>
    <name evidence="3" type="ORF">MPRG_12220</name>
</gene>
<name>A0ABQ1C0K3_9MYCO</name>
<dbReference type="Pfam" id="PF13539">
    <property type="entry name" value="Peptidase_M15_4"/>
    <property type="match status" value="1"/>
</dbReference>
<evidence type="ECO:0000259" key="2">
    <source>
        <dbReference type="Pfam" id="PF13539"/>
    </source>
</evidence>
<evidence type="ECO:0000313" key="4">
    <source>
        <dbReference type="Proteomes" id="UP000465240"/>
    </source>
</evidence>
<dbReference type="Gene3D" id="3.30.1380.10">
    <property type="match status" value="1"/>
</dbReference>
<evidence type="ECO:0000256" key="1">
    <source>
        <dbReference type="SAM" id="MobiDB-lite"/>
    </source>
</evidence>
<proteinExistence type="predicted"/>
<dbReference type="InterPro" id="IPR009045">
    <property type="entry name" value="Zn_M74/Hedgehog-like"/>
</dbReference>
<feature type="domain" description="Peptidase M15C" evidence="2">
    <location>
        <begin position="149"/>
        <end position="228"/>
    </location>
</feature>
<feature type="region of interest" description="Disordered" evidence="1">
    <location>
        <begin position="22"/>
        <end position="47"/>
    </location>
</feature>
<keyword evidence="4" id="KW-1185">Reference proteome</keyword>
<comment type="caution">
    <text evidence="3">The sequence shown here is derived from an EMBL/GenBank/DDBJ whole genome shotgun (WGS) entry which is preliminary data.</text>
</comment>